<feature type="binding site" evidence="18">
    <location>
        <position position="59"/>
    </location>
    <ligand>
        <name>K(+)</name>
        <dbReference type="ChEBI" id="CHEBI:29103"/>
    </ligand>
</feature>
<comment type="cofactor">
    <cofactor evidence="18 19">
        <name>K(+)</name>
        <dbReference type="ChEBI" id="CHEBI:29103"/>
    </cofactor>
    <text evidence="18 19">Binds 1 potassium ion per subunit.</text>
</comment>
<feature type="binding site" evidence="17">
    <location>
        <begin position="417"/>
        <end position="421"/>
    </location>
    <ligand>
        <name>AMP</name>
        <dbReference type="ChEBI" id="CHEBI:456215"/>
    </ligand>
</feature>
<comment type="function">
    <text evidence="18">Catalyzes the epimerization of the S- and R-forms of NAD(P)HX, a damaged form of NAD(P)H that is a result of enzymatic or heat-dependent hydration. This is a prerequisite for the S-specific NAD(P)H-hydrate dehydratase to allow the repair of both epimers of NAD(P)HX.</text>
</comment>
<feature type="domain" description="YjeF N-terminal" evidence="21">
    <location>
        <begin position="9"/>
        <end position="217"/>
    </location>
</feature>
<dbReference type="EC" id="4.2.1.136" evidence="19"/>
<dbReference type="GO" id="GO:0052855">
    <property type="term" value="F:ADP-dependent NAD(P)H-hydrate dehydratase activity"/>
    <property type="evidence" value="ECO:0007669"/>
    <property type="project" value="UniProtKB-UniRule"/>
</dbReference>
<comment type="similarity">
    <text evidence="17">Belongs to the NnrD/CARKD family.</text>
</comment>
<dbReference type="GO" id="GO:0046496">
    <property type="term" value="P:nicotinamide nucleotide metabolic process"/>
    <property type="evidence" value="ECO:0007669"/>
    <property type="project" value="UniProtKB-UniRule"/>
</dbReference>
<dbReference type="AlphaFoldDB" id="A0A653A4X8"/>
<evidence type="ECO:0000256" key="3">
    <source>
        <dbReference type="ARBA" id="ARBA00006001"/>
    </source>
</evidence>
<comment type="function">
    <text evidence="14 19">Bifunctional enzyme that catalyzes the epimerization of the S- and R-forms of NAD(P)HX and the dehydration of the S-form of NAD(P)HX at the expense of ADP, which is converted to AMP. This allows the repair of both epimers of NAD(P)HX, a damaged form of NAD(P)H that is a result of enzymatic or heat-dependent hydration.</text>
</comment>
<dbReference type="InterPro" id="IPR017953">
    <property type="entry name" value="Carbohydrate_kinase_pred_CS"/>
</dbReference>
<dbReference type="GO" id="GO:0005524">
    <property type="term" value="F:ATP binding"/>
    <property type="evidence" value="ECO:0007669"/>
    <property type="project" value="UniProtKB-UniRule"/>
</dbReference>
<feature type="domain" description="YjeF C-terminal" evidence="20">
    <location>
        <begin position="223"/>
        <end position="506"/>
    </location>
</feature>
<comment type="similarity">
    <text evidence="3 19">In the N-terminal section; belongs to the NnrE/AIBP family.</text>
</comment>
<dbReference type="GO" id="GO:0052856">
    <property type="term" value="F:NAD(P)HX epimerase activity"/>
    <property type="evidence" value="ECO:0007669"/>
    <property type="project" value="UniProtKB-UniRule"/>
</dbReference>
<keyword evidence="6 17" id="KW-0547">Nucleotide-binding</keyword>
<keyword evidence="5 18" id="KW-0479">Metal-binding</keyword>
<sequence>MKIARVSQMRDMDRMAIERYGIREELLMENAGEAVYFALSRRYAMSGKRFAVFCGGGNNGGDGFVVARKLHAAGAAVDVCLLADPERFSGAAQLNREIVMALGLPVKRIVDAGEAARVAQGADVMIDAIFGTGLAREVSGIYLEVIEAVNRCGKPVVSVDIPSGVQGDTGRVMGAAVKADLTVTFGLPKIGNLLYPGYDLCGDLFVTHISFPPELQEAPWLDVALNLPGVLPPRDPDGHKGSFGQALFICGAASYYGAPFLAAYAFLRAGGGYSRLAVPAAMAPFIAVEGREIVLVPMAETSTGSISEENADGLLTLSEDMEMVVMGPGLSLDQETQRLVVDLAVRIERPLLLDGDGITAVCRDLDCIRHRKAPTVLTPHPGEMARIAGVATAEIQADRVAAVQKAARDLGVHIVLKGAHSLIGCPDGRVYVNLSGNSGMGSAGSGDVLTGAIAAMLGLGLGFEEAVLKGVFIHGLAGDLAAQSMGEDGMTARDVLEHLPQAVRLDREGRAEDVLGRSYRGPIII</sequence>
<feature type="binding site" evidence="17">
    <location>
        <position position="446"/>
    </location>
    <ligand>
        <name>AMP</name>
        <dbReference type="ChEBI" id="CHEBI:456215"/>
    </ligand>
</feature>
<evidence type="ECO:0000256" key="9">
    <source>
        <dbReference type="ARBA" id="ARBA00022958"/>
    </source>
</evidence>
<protein>
    <recommendedName>
        <fullName evidence="19">Bifunctional NAD(P)H-hydrate repair enzyme</fullName>
    </recommendedName>
    <alternativeName>
        <fullName evidence="19">Nicotinamide nucleotide repair protein</fullName>
    </alternativeName>
    <domain>
        <recommendedName>
            <fullName evidence="19">ADP-dependent (S)-NAD(P)H-hydrate dehydratase</fullName>
            <ecNumber evidence="19">4.2.1.136</ecNumber>
        </recommendedName>
        <alternativeName>
            <fullName evidence="19">ADP-dependent NAD(P)HX dehydratase</fullName>
        </alternativeName>
    </domain>
    <domain>
        <recommendedName>
            <fullName evidence="19">NAD(P)H-hydrate epimerase</fullName>
            <ecNumber evidence="19">5.1.99.6</ecNumber>
        </recommendedName>
    </domain>
</protein>
<dbReference type="NCBIfam" id="TIGR00197">
    <property type="entry name" value="yjeF_nterm"/>
    <property type="match status" value="1"/>
</dbReference>
<feature type="binding site" evidence="17">
    <location>
        <position position="329"/>
    </location>
    <ligand>
        <name>(6S)-NADPHX</name>
        <dbReference type="ChEBI" id="CHEBI:64076"/>
    </ligand>
</feature>
<name>A0A653A4X8_UNCDX</name>
<dbReference type="FunFam" id="3.40.50.10260:FF:000003">
    <property type="entry name" value="Multifunctional fusion protein"/>
    <property type="match status" value="1"/>
</dbReference>
<evidence type="ECO:0000256" key="15">
    <source>
        <dbReference type="ARBA" id="ARBA00048238"/>
    </source>
</evidence>
<feature type="binding site" evidence="18">
    <location>
        <position position="160"/>
    </location>
    <ligand>
        <name>(6S)-NADPHX</name>
        <dbReference type="ChEBI" id="CHEBI:64076"/>
    </ligand>
</feature>
<feature type="binding site" evidence="17">
    <location>
        <position position="258"/>
    </location>
    <ligand>
        <name>(6S)-NADPHX</name>
        <dbReference type="ChEBI" id="CHEBI:64076"/>
    </ligand>
</feature>
<dbReference type="PROSITE" id="PS51385">
    <property type="entry name" value="YJEF_N"/>
    <property type="match status" value="1"/>
</dbReference>
<evidence type="ECO:0000256" key="11">
    <source>
        <dbReference type="ARBA" id="ARBA00023235"/>
    </source>
</evidence>
<dbReference type="GO" id="GO:0110051">
    <property type="term" value="P:metabolite repair"/>
    <property type="evidence" value="ECO:0007669"/>
    <property type="project" value="TreeGrafter"/>
</dbReference>
<evidence type="ECO:0000256" key="5">
    <source>
        <dbReference type="ARBA" id="ARBA00022723"/>
    </source>
</evidence>
<keyword evidence="7 17" id="KW-0067">ATP-binding</keyword>
<feature type="binding site" evidence="18">
    <location>
        <begin position="131"/>
        <end position="137"/>
    </location>
    <ligand>
        <name>(6S)-NADPHX</name>
        <dbReference type="ChEBI" id="CHEBI:64076"/>
    </ligand>
</feature>
<dbReference type="Gene3D" id="3.40.50.10260">
    <property type="entry name" value="YjeF N-terminal domain"/>
    <property type="match status" value="1"/>
</dbReference>
<feature type="binding site" evidence="18">
    <location>
        <position position="163"/>
    </location>
    <ligand>
        <name>K(+)</name>
        <dbReference type="ChEBI" id="CHEBI:29103"/>
    </ligand>
</feature>
<comment type="catalytic activity">
    <reaction evidence="2 18 19">
        <text>(6R)-NADPHX = (6S)-NADPHX</text>
        <dbReference type="Rhea" id="RHEA:32227"/>
        <dbReference type="ChEBI" id="CHEBI:64076"/>
        <dbReference type="ChEBI" id="CHEBI:64077"/>
        <dbReference type="EC" id="5.1.99.6"/>
    </reaction>
</comment>
<dbReference type="Gene3D" id="3.40.1190.20">
    <property type="match status" value="1"/>
</dbReference>
<evidence type="ECO:0000256" key="16">
    <source>
        <dbReference type="ARBA" id="ARBA00049209"/>
    </source>
</evidence>
<dbReference type="Pfam" id="PF03853">
    <property type="entry name" value="YjeF_N"/>
    <property type="match status" value="1"/>
</dbReference>
<dbReference type="PANTHER" id="PTHR12592">
    <property type="entry name" value="ATP-DEPENDENT (S)-NAD(P)H-HYDRATE DEHYDRATASE FAMILY MEMBER"/>
    <property type="match status" value="1"/>
</dbReference>
<evidence type="ECO:0000256" key="1">
    <source>
        <dbReference type="ARBA" id="ARBA00000013"/>
    </source>
</evidence>
<dbReference type="PROSITE" id="PS51383">
    <property type="entry name" value="YJEF_C_3"/>
    <property type="match status" value="1"/>
</dbReference>
<keyword evidence="8 17" id="KW-0521">NADP</keyword>
<dbReference type="NCBIfam" id="TIGR00196">
    <property type="entry name" value="yjeF_cterm"/>
    <property type="match status" value="1"/>
</dbReference>
<dbReference type="SUPFAM" id="SSF53613">
    <property type="entry name" value="Ribokinase-like"/>
    <property type="match status" value="1"/>
</dbReference>
<dbReference type="InterPro" id="IPR030677">
    <property type="entry name" value="Nnr"/>
</dbReference>
<organism evidence="22">
    <name type="scientific">Uncultured Desulfatiglans sp</name>
    <dbReference type="NCBI Taxonomy" id="1748965"/>
    <lineage>
        <taxon>Bacteria</taxon>
        <taxon>Pseudomonadati</taxon>
        <taxon>Thermodesulfobacteriota</taxon>
        <taxon>Desulfobacteria</taxon>
        <taxon>Desulfatiglandales</taxon>
        <taxon>Desulfatiglandaceae</taxon>
        <taxon>Desulfatiglans</taxon>
        <taxon>environmental samples</taxon>
    </lineage>
</organism>
<keyword evidence="9 18" id="KW-0630">Potassium</keyword>
<comment type="catalytic activity">
    <reaction evidence="1 18 19">
        <text>(6R)-NADHX = (6S)-NADHX</text>
        <dbReference type="Rhea" id="RHEA:32215"/>
        <dbReference type="ChEBI" id="CHEBI:64074"/>
        <dbReference type="ChEBI" id="CHEBI:64075"/>
        <dbReference type="EC" id="5.1.99.6"/>
    </reaction>
</comment>
<keyword evidence="13" id="KW-0511">Multifunctional enzyme</keyword>
<dbReference type="EMBL" id="UPXX01000014">
    <property type="protein sequence ID" value="VBB42722.1"/>
    <property type="molecule type" value="Genomic_DNA"/>
</dbReference>
<dbReference type="InterPro" id="IPR000631">
    <property type="entry name" value="CARKD"/>
</dbReference>
<dbReference type="HAMAP" id="MF_01966">
    <property type="entry name" value="NADHX_epimerase"/>
    <property type="match status" value="1"/>
</dbReference>
<feature type="binding site" evidence="18">
    <location>
        <position position="142"/>
    </location>
    <ligand>
        <name>(6S)-NADPHX</name>
        <dbReference type="ChEBI" id="CHEBI:64076"/>
    </ligand>
</feature>
<keyword evidence="12 17" id="KW-0456">Lyase</keyword>
<dbReference type="EC" id="5.1.99.6" evidence="19"/>
<feature type="binding site" evidence="17">
    <location>
        <position position="447"/>
    </location>
    <ligand>
        <name>(6S)-NADPHX</name>
        <dbReference type="ChEBI" id="CHEBI:64076"/>
    </ligand>
</feature>
<comment type="cofactor">
    <cofactor evidence="17">
        <name>Mg(2+)</name>
        <dbReference type="ChEBI" id="CHEBI:18420"/>
    </cofactor>
</comment>
<dbReference type="PIRSF" id="PIRSF017184">
    <property type="entry name" value="Nnr"/>
    <property type="match status" value="1"/>
</dbReference>
<evidence type="ECO:0000256" key="14">
    <source>
        <dbReference type="ARBA" id="ARBA00025153"/>
    </source>
</evidence>
<reference evidence="22" key="1">
    <citation type="submission" date="2018-07" db="EMBL/GenBank/DDBJ databases">
        <authorList>
            <consortium name="Genoscope - CEA"/>
            <person name="William W."/>
        </authorList>
    </citation>
    <scope>NUCLEOTIDE SEQUENCE</scope>
    <source>
        <strain evidence="22">IK1</strain>
    </source>
</reference>
<evidence type="ECO:0000256" key="8">
    <source>
        <dbReference type="ARBA" id="ARBA00022857"/>
    </source>
</evidence>
<dbReference type="GO" id="GO:0046872">
    <property type="term" value="F:metal ion binding"/>
    <property type="evidence" value="ECO:0007669"/>
    <property type="project" value="UniProtKB-UniRule"/>
</dbReference>
<dbReference type="Pfam" id="PF01256">
    <property type="entry name" value="Carb_kinase"/>
    <property type="match status" value="1"/>
</dbReference>
<comment type="catalytic activity">
    <reaction evidence="15 17 19">
        <text>(6S)-NADHX + ADP = AMP + phosphate + NADH + H(+)</text>
        <dbReference type="Rhea" id="RHEA:32223"/>
        <dbReference type="ChEBI" id="CHEBI:15378"/>
        <dbReference type="ChEBI" id="CHEBI:43474"/>
        <dbReference type="ChEBI" id="CHEBI:57945"/>
        <dbReference type="ChEBI" id="CHEBI:64074"/>
        <dbReference type="ChEBI" id="CHEBI:456215"/>
        <dbReference type="ChEBI" id="CHEBI:456216"/>
        <dbReference type="EC" id="4.2.1.136"/>
    </reaction>
</comment>
<dbReference type="PROSITE" id="PS01050">
    <property type="entry name" value="YJEF_C_2"/>
    <property type="match status" value="1"/>
</dbReference>
<comment type="catalytic activity">
    <reaction evidence="16 17 19">
        <text>(6S)-NADPHX + ADP = AMP + phosphate + NADPH + H(+)</text>
        <dbReference type="Rhea" id="RHEA:32235"/>
        <dbReference type="ChEBI" id="CHEBI:15378"/>
        <dbReference type="ChEBI" id="CHEBI:43474"/>
        <dbReference type="ChEBI" id="CHEBI:57783"/>
        <dbReference type="ChEBI" id="CHEBI:64076"/>
        <dbReference type="ChEBI" id="CHEBI:456215"/>
        <dbReference type="ChEBI" id="CHEBI:456216"/>
        <dbReference type="EC" id="4.2.1.136"/>
    </reaction>
</comment>
<comment type="function">
    <text evidence="17">Catalyzes the dehydration of the S-form of NAD(P)HX at the expense of ADP, which is converted to AMP. Together with NAD(P)HX epimerase, which catalyzes the epimerization of the S- and R-forms, the enzyme allows the repair of both epimers of NAD(P)HX, a damaged form of NAD(P)H that is a result of enzymatic or heat-dependent hydration.</text>
</comment>
<evidence type="ECO:0000256" key="2">
    <source>
        <dbReference type="ARBA" id="ARBA00000909"/>
    </source>
</evidence>
<evidence type="ECO:0000313" key="22">
    <source>
        <dbReference type="EMBL" id="VBB42722.1"/>
    </source>
</evidence>
<evidence type="ECO:0000256" key="13">
    <source>
        <dbReference type="ARBA" id="ARBA00023268"/>
    </source>
</evidence>
<dbReference type="InterPro" id="IPR036652">
    <property type="entry name" value="YjeF_N_dom_sf"/>
</dbReference>
<evidence type="ECO:0000256" key="17">
    <source>
        <dbReference type="HAMAP-Rule" id="MF_01965"/>
    </source>
</evidence>
<evidence type="ECO:0000259" key="20">
    <source>
        <dbReference type="PROSITE" id="PS51383"/>
    </source>
</evidence>
<dbReference type="CDD" id="cd01171">
    <property type="entry name" value="YXKO-related"/>
    <property type="match status" value="1"/>
</dbReference>
<comment type="subunit">
    <text evidence="17">Homotetramer.</text>
</comment>
<evidence type="ECO:0000256" key="10">
    <source>
        <dbReference type="ARBA" id="ARBA00023027"/>
    </source>
</evidence>
<proteinExistence type="inferred from homology"/>
<evidence type="ECO:0000256" key="12">
    <source>
        <dbReference type="ARBA" id="ARBA00023239"/>
    </source>
</evidence>
<dbReference type="InterPro" id="IPR029056">
    <property type="entry name" value="Ribokinase-like"/>
</dbReference>
<evidence type="ECO:0000256" key="4">
    <source>
        <dbReference type="ARBA" id="ARBA00009524"/>
    </source>
</evidence>
<comment type="similarity">
    <text evidence="4 19">In the C-terminal section; belongs to the NnrD/CARKD family.</text>
</comment>
<evidence type="ECO:0000256" key="19">
    <source>
        <dbReference type="PIRNR" id="PIRNR017184"/>
    </source>
</evidence>
<evidence type="ECO:0000256" key="6">
    <source>
        <dbReference type="ARBA" id="ARBA00022741"/>
    </source>
</evidence>
<evidence type="ECO:0000256" key="18">
    <source>
        <dbReference type="HAMAP-Rule" id="MF_01966"/>
    </source>
</evidence>
<comment type="similarity">
    <text evidence="18">Belongs to the NnrE/AIBP family.</text>
</comment>
<feature type="binding site" evidence="18">
    <location>
        <begin position="58"/>
        <end position="62"/>
    </location>
    <ligand>
        <name>(6S)-NADPHX</name>
        <dbReference type="ChEBI" id="CHEBI:64076"/>
    </ligand>
</feature>
<feature type="binding site" evidence="17">
    <location>
        <position position="380"/>
    </location>
    <ligand>
        <name>(6S)-NADPHX</name>
        <dbReference type="ChEBI" id="CHEBI:64076"/>
    </ligand>
</feature>
<dbReference type="SUPFAM" id="SSF64153">
    <property type="entry name" value="YjeF N-terminal domain-like"/>
    <property type="match status" value="1"/>
</dbReference>
<feature type="binding site" evidence="18">
    <location>
        <position position="127"/>
    </location>
    <ligand>
        <name>K(+)</name>
        <dbReference type="ChEBI" id="CHEBI:29103"/>
    </ligand>
</feature>
<dbReference type="HAMAP" id="MF_01965">
    <property type="entry name" value="NADHX_dehydratase"/>
    <property type="match status" value="1"/>
</dbReference>
<keyword evidence="10 17" id="KW-0520">NAD</keyword>
<dbReference type="InterPro" id="IPR004443">
    <property type="entry name" value="YjeF_N_dom"/>
</dbReference>
<evidence type="ECO:0000256" key="7">
    <source>
        <dbReference type="ARBA" id="ARBA00022840"/>
    </source>
</evidence>
<accession>A0A653A4X8</accession>
<dbReference type="PANTHER" id="PTHR12592:SF0">
    <property type="entry name" value="ATP-DEPENDENT (S)-NAD(P)H-HYDRATE DEHYDRATASE"/>
    <property type="match status" value="1"/>
</dbReference>
<gene>
    <name evidence="22" type="primary">nnr</name>
    <name evidence="17" type="synonym">nnrD</name>
    <name evidence="18" type="synonym">nnrE</name>
    <name evidence="22" type="ORF">TRIP_B210044</name>
</gene>
<evidence type="ECO:0000259" key="21">
    <source>
        <dbReference type="PROSITE" id="PS51385"/>
    </source>
</evidence>
<keyword evidence="11 18" id="KW-0413">Isomerase</keyword>